<comment type="caution">
    <text evidence="1">The sequence shown here is derived from an EMBL/GenBank/DDBJ whole genome shotgun (WGS) entry which is preliminary data.</text>
</comment>
<protein>
    <submittedName>
        <fullName evidence="1">Uncharacterized protein</fullName>
    </submittedName>
</protein>
<name>A0ACC8X8F7_9FIRM</name>
<evidence type="ECO:0000313" key="2">
    <source>
        <dbReference type="Proteomes" id="UP000188605"/>
    </source>
</evidence>
<accession>A0ACC8X8F7</accession>
<proteinExistence type="predicted"/>
<sequence length="669" mass="75749">MKQRQSNKIIVKDNIKRKTLKQQIKKTFTIVVVALLVTSTITHLYTIISLQYNLSKITMINNAEISLSNLSSWINDKTTYLETLSAGLNNSYTYTNTRVLKEYLLIQHETKPEVNMVYFADTNRQITSSTDWVPEEGFDPTLRDWFIGAVSSSDCYITDPYLDINTNELVVTISHKVTNAGNITGVVAVDISIDGFQDIMENLVKEDGIYTFVVNREDEIILHPDEKFDITKNDKVSLLSIQPEYKTLFQQEEDKIIKIYDMYEEDAFSVYRNIPESSWKVISHYHVHYMTDLILIECLISSLIIIMGIGVIIIVIRVVLVKYIAPIDVVIENLEKIKQGHLAIDIDINTAPNEETYRLMASLDTVSNTISSYIYEISNILGSFSNGNFTVSPSKNYIGDYKEIEFSLLKISTSLKELILNVKSSTSEIDLHANDIAKSAEELADMTVQRVDIVSKFREEITIATQNIMRIIEDIDDSYQMIENTAYKAKENKSIEDDLTTAIKAISKTTHELIEIIKSTENIASQTNLLALNAAIEAARAGEKGKGFGIVAKEIRDLSIKTSDILKETYKIIEKNLDTLQKGEEMVALTVETLDDISNASLETRDRTEQVLTKANNQKARLNQIVNEAENLEQDISKNATISEENLSISESLIDQTKELKDQLEKFIV</sequence>
<keyword evidence="2" id="KW-1185">Reference proteome</keyword>
<organism evidence="1 2">
    <name type="scientific">Candidatus Epulonipiscium fishelsonii</name>
    <dbReference type="NCBI Taxonomy" id="77094"/>
    <lineage>
        <taxon>Bacteria</taxon>
        <taxon>Bacillati</taxon>
        <taxon>Bacillota</taxon>
        <taxon>Clostridia</taxon>
        <taxon>Lachnospirales</taxon>
        <taxon>Lachnospiraceae</taxon>
        <taxon>Candidatus Epulonipiscium</taxon>
    </lineage>
</organism>
<evidence type="ECO:0000313" key="1">
    <source>
        <dbReference type="EMBL" id="ONI38368.1"/>
    </source>
</evidence>
<gene>
    <name evidence="1" type="ORF">AN396_10945</name>
</gene>
<dbReference type="Proteomes" id="UP000188605">
    <property type="component" value="Unassembled WGS sequence"/>
</dbReference>
<reference evidence="1" key="1">
    <citation type="submission" date="2016-08" db="EMBL/GenBank/DDBJ databases">
        <authorList>
            <person name="Ngugi D.K."/>
            <person name="Miyake S."/>
            <person name="Stingl U."/>
        </authorList>
    </citation>
    <scope>NUCLEOTIDE SEQUENCE</scope>
    <source>
        <strain evidence="1">SCG-B11WGA-EpuloA1</strain>
    </source>
</reference>
<dbReference type="EMBL" id="LJDB01000089">
    <property type="protein sequence ID" value="ONI38368.1"/>
    <property type="molecule type" value="Genomic_DNA"/>
</dbReference>